<feature type="domain" description="Glycylpeptide N-tetradecanoyltransferase C-terminal" evidence="13">
    <location>
        <begin position="956"/>
        <end position="1172"/>
    </location>
</feature>
<dbReference type="PANTHER" id="PTHR11377:SF5">
    <property type="entry name" value="GLYCYLPEPTIDE N-TETRADECANOYLTRANSFERASE"/>
    <property type="match status" value="1"/>
</dbReference>
<evidence type="ECO:0000256" key="2">
    <source>
        <dbReference type="ARBA" id="ARBA00009469"/>
    </source>
</evidence>
<dbReference type="Pfam" id="PF01233">
    <property type="entry name" value="NMT"/>
    <property type="match status" value="1"/>
</dbReference>
<feature type="compositionally biased region" description="Acidic residues" evidence="10">
    <location>
        <begin position="661"/>
        <end position="677"/>
    </location>
</feature>
<dbReference type="Proteomes" id="UP001305779">
    <property type="component" value="Unassembled WGS sequence"/>
</dbReference>
<sequence length="1174" mass="131812">MKFLLSLCVVAHTALAWSPGWNGWGSRSWDWNHHCSNPNPGPTPTSPATCSATRTTAYSQFSYTVLTTTRYATAIPSPLKLTTTYAPPFSQASSLLPPNPTYTTYSLNRNATSVQDGRYGQGAYARLWAPLSYNTTVPFTTTVSPTPVASSELIYPPALYTACPQQADTCVDCYKLPKDFVWGVAGSAFQIEGGLTEDGRGPSVLDMFGALPNTADLANAEVADMNYWLYKQDIARLAAVGIPYYSFSIAWTRVVPFGEAGSPINTAALKHYDDLINTCIQYGIKPIVTLSHNDAPRNVSFQNPSFADAFLYYAKHVMTRYSDRVATWVTLNEPNINFGSDYYAVPHILMGHAKVYHWYKETLKGTGQITIKFANNLATPLDSSNPDDTRAALRYQDYILGIIGNPIFLGEQYPSEVLNTKGINLTALTDEELSYINGTSDFWSFDPYTAGFATSPSNGIDACAQNISDPLWPTCVVNTNVQQDGWLNGQGSFAYAYLAPQYVRQQLGYVWNVFRPKGVLIAEYGFNPFMENAKTLVAQQYDLERTLYYQAFLRETLKSIYEDGVNVIGALAWSFVDNDEFTSYYQQYGLQHVNRTDGRLTRSYKRSIFDYVDFFHEAQHAEMAESEAKDQTLASDLADKSLDNPTKTSEAADDLANGAHDDDEEGEEEDGEEEGEADGATANTAGKKKRKPRKKKKKTAEGTVATQDKGLQQNKPVPVHDIPSLLQQLALSSPKKEGKPQDEYKFWNTQPVPKFKEPNLLQTTSGGEGEALPEGPILPNEVCKAAAKPEPEKLVDGFEWCLIDLDNKEELQEFYDLLYNHYVEDTDGSFRFNYSVEFLAWALKPPGWKKEWHIGVRTKSTAEGKKGKLVASICGIPVTLRVRGQKVEASEINFLAIHRKLRNKRLAPVLIKEVTRRCYINGIYQALYTAGTLLPTPISTCRYFHRSLDWEHLYKTGFSHMPPGTSVLRQKYKYRVESHTQIKNLRPMKPEDIPAVKDLLVRYTERFQLRQEFTDEEIAHWICSDTSKGVVYSYVVEENGKITDFISYYLLESSVLRSSKKETIRAAYLYYYATEAAFPSQKVKAKDAQSALQARLELLVHDALILAKRDDFHVFNALTLLDNPLFLKEQKFEPGDGKLHYYLFNWRTALLPGGVDENNNIDTNKMGGVGVVML</sequence>
<dbReference type="Pfam" id="PF02799">
    <property type="entry name" value="NMT_C"/>
    <property type="match status" value="1"/>
</dbReference>
<dbReference type="PROSITE" id="PS00653">
    <property type="entry name" value="GLYCOSYL_HYDROL_F1_2"/>
    <property type="match status" value="1"/>
</dbReference>
<evidence type="ECO:0000256" key="9">
    <source>
        <dbReference type="RuleBase" id="RU004178"/>
    </source>
</evidence>
<evidence type="ECO:0000256" key="7">
    <source>
        <dbReference type="ARBA" id="ARBA00048276"/>
    </source>
</evidence>
<dbReference type="InterPro" id="IPR022676">
    <property type="entry name" value="NMT_N"/>
</dbReference>
<evidence type="ECO:0000256" key="8">
    <source>
        <dbReference type="RuleBase" id="RU000586"/>
    </source>
</evidence>
<feature type="domain" description="Glycylpeptide N-tetradecanoyltransferase N-terminal" evidence="12">
    <location>
        <begin position="786"/>
        <end position="941"/>
    </location>
</feature>
<evidence type="ECO:0000259" key="12">
    <source>
        <dbReference type="Pfam" id="PF01233"/>
    </source>
</evidence>
<dbReference type="InterPro" id="IPR000903">
    <property type="entry name" value="NMT"/>
</dbReference>
<comment type="catalytic activity">
    <reaction evidence="7 8">
        <text>N-terminal glycyl-[protein] + tetradecanoyl-CoA = N-tetradecanoylglycyl-[protein] + CoA + H(+)</text>
        <dbReference type="Rhea" id="RHEA:15521"/>
        <dbReference type="Rhea" id="RHEA-COMP:12666"/>
        <dbReference type="Rhea" id="RHEA-COMP:12667"/>
        <dbReference type="ChEBI" id="CHEBI:15378"/>
        <dbReference type="ChEBI" id="CHEBI:57287"/>
        <dbReference type="ChEBI" id="CHEBI:57385"/>
        <dbReference type="ChEBI" id="CHEBI:64723"/>
        <dbReference type="ChEBI" id="CHEBI:133050"/>
        <dbReference type="EC" id="2.3.1.97"/>
    </reaction>
</comment>
<dbReference type="InterPro" id="IPR001360">
    <property type="entry name" value="Glyco_hydro_1"/>
</dbReference>
<reference evidence="14 15" key="1">
    <citation type="journal article" date="2023" name="G3 (Bethesda)">
        <title>A chromosome-level genome assembly of Zasmidium syzygii isolated from banana leaves.</title>
        <authorList>
            <person name="van Westerhoven A.C."/>
            <person name="Mehrabi R."/>
            <person name="Talebi R."/>
            <person name="Steentjes M.B.F."/>
            <person name="Corcolon B."/>
            <person name="Chong P.A."/>
            <person name="Kema G.H.J."/>
            <person name="Seidl M.F."/>
        </authorList>
    </citation>
    <scope>NUCLEOTIDE SEQUENCE [LARGE SCALE GENOMIC DNA]</scope>
    <source>
        <strain evidence="14 15">P124</strain>
    </source>
</reference>
<evidence type="ECO:0000313" key="14">
    <source>
        <dbReference type="EMBL" id="KAK4507271.1"/>
    </source>
</evidence>
<evidence type="ECO:0000256" key="11">
    <source>
        <dbReference type="SAM" id="SignalP"/>
    </source>
</evidence>
<keyword evidence="5 8" id="KW-0808">Transferase</keyword>
<evidence type="ECO:0000259" key="13">
    <source>
        <dbReference type="Pfam" id="PF02799"/>
    </source>
</evidence>
<evidence type="ECO:0000313" key="15">
    <source>
        <dbReference type="Proteomes" id="UP001305779"/>
    </source>
</evidence>
<dbReference type="InterPro" id="IPR022677">
    <property type="entry name" value="NMT_C"/>
</dbReference>
<keyword evidence="15" id="KW-1185">Reference proteome</keyword>
<protein>
    <recommendedName>
        <fullName evidence="4 8">Glycylpeptide N-tetradecanoyltransferase</fullName>
        <ecNumber evidence="3 8">2.3.1.97</ecNumber>
    </recommendedName>
</protein>
<dbReference type="Gene3D" id="3.20.20.80">
    <property type="entry name" value="Glycosidases"/>
    <property type="match status" value="1"/>
</dbReference>
<dbReference type="PANTHER" id="PTHR11377">
    <property type="entry name" value="N-MYRISTOYL TRANSFERASE"/>
    <property type="match status" value="1"/>
</dbReference>
<feature type="region of interest" description="Disordered" evidence="10">
    <location>
        <begin position="639"/>
        <end position="718"/>
    </location>
</feature>
<dbReference type="EC" id="2.3.1.97" evidence="3 8"/>
<dbReference type="SUPFAM" id="SSF51445">
    <property type="entry name" value="(Trans)glycosidases"/>
    <property type="match status" value="1"/>
</dbReference>
<feature type="signal peptide" evidence="11">
    <location>
        <begin position="1"/>
        <end position="16"/>
    </location>
</feature>
<feature type="compositionally biased region" description="Polar residues" evidence="10">
    <location>
        <begin position="704"/>
        <end position="715"/>
    </location>
</feature>
<comment type="similarity">
    <text evidence="2 9">Belongs to the NMT family.</text>
</comment>
<accession>A0ABR0F047</accession>
<dbReference type="SUPFAM" id="SSF55729">
    <property type="entry name" value="Acyl-CoA N-acyltransferases (Nat)"/>
    <property type="match status" value="2"/>
</dbReference>
<organism evidence="14 15">
    <name type="scientific">Zasmidium cellare</name>
    <name type="common">Wine cellar mold</name>
    <name type="synonym">Racodium cellare</name>
    <dbReference type="NCBI Taxonomy" id="395010"/>
    <lineage>
        <taxon>Eukaryota</taxon>
        <taxon>Fungi</taxon>
        <taxon>Dikarya</taxon>
        <taxon>Ascomycota</taxon>
        <taxon>Pezizomycotina</taxon>
        <taxon>Dothideomycetes</taxon>
        <taxon>Dothideomycetidae</taxon>
        <taxon>Mycosphaerellales</taxon>
        <taxon>Mycosphaerellaceae</taxon>
        <taxon>Zasmidium</taxon>
    </lineage>
</organism>
<comment type="function">
    <text evidence="1 8">Adds a myristoyl group to the N-terminal glycine residue of certain cellular proteins.</text>
</comment>
<dbReference type="InterPro" id="IPR016181">
    <property type="entry name" value="Acyl_CoA_acyltransferase"/>
</dbReference>
<name>A0ABR0F047_ZASCE</name>
<gene>
    <name evidence="14" type="ORF">PRZ48_001006</name>
</gene>
<evidence type="ECO:0000256" key="1">
    <source>
        <dbReference type="ARBA" id="ARBA00003900"/>
    </source>
</evidence>
<dbReference type="EMBL" id="JAXOVC010000001">
    <property type="protein sequence ID" value="KAK4507271.1"/>
    <property type="molecule type" value="Genomic_DNA"/>
</dbReference>
<dbReference type="InterPro" id="IPR017853">
    <property type="entry name" value="GH"/>
</dbReference>
<feature type="compositionally biased region" description="Basic residues" evidence="10">
    <location>
        <begin position="686"/>
        <end position="698"/>
    </location>
</feature>
<keyword evidence="6 8" id="KW-0012">Acyltransferase</keyword>
<evidence type="ECO:0000256" key="3">
    <source>
        <dbReference type="ARBA" id="ARBA00012923"/>
    </source>
</evidence>
<evidence type="ECO:0000256" key="6">
    <source>
        <dbReference type="ARBA" id="ARBA00023315"/>
    </source>
</evidence>
<keyword evidence="11" id="KW-0732">Signal</keyword>
<comment type="caution">
    <text evidence="14">The sequence shown here is derived from an EMBL/GenBank/DDBJ whole genome shotgun (WGS) entry which is preliminary data.</text>
</comment>
<dbReference type="InterPro" id="IPR033132">
    <property type="entry name" value="GH_1_N_CS"/>
</dbReference>
<evidence type="ECO:0000256" key="10">
    <source>
        <dbReference type="SAM" id="MobiDB-lite"/>
    </source>
</evidence>
<proteinExistence type="inferred from homology"/>
<evidence type="ECO:0000256" key="4">
    <source>
        <dbReference type="ARBA" id="ARBA00022240"/>
    </source>
</evidence>
<dbReference type="Gene3D" id="3.40.630.30">
    <property type="match status" value="2"/>
</dbReference>
<evidence type="ECO:0000256" key="5">
    <source>
        <dbReference type="ARBA" id="ARBA00022679"/>
    </source>
</evidence>
<feature type="chain" id="PRO_5046264217" description="Glycylpeptide N-tetradecanoyltransferase" evidence="11">
    <location>
        <begin position="17"/>
        <end position="1174"/>
    </location>
</feature>
<dbReference type="Pfam" id="PF00232">
    <property type="entry name" value="Glyco_hydro_1"/>
    <property type="match status" value="1"/>
</dbReference>